<gene>
    <name evidence="1" type="ORF">R3P38DRAFT_3367017</name>
</gene>
<accession>A0AAW0ACI8</accession>
<evidence type="ECO:0000313" key="2">
    <source>
        <dbReference type="Proteomes" id="UP001362999"/>
    </source>
</evidence>
<organism evidence="1 2">
    <name type="scientific">Favolaschia claudopus</name>
    <dbReference type="NCBI Taxonomy" id="2862362"/>
    <lineage>
        <taxon>Eukaryota</taxon>
        <taxon>Fungi</taxon>
        <taxon>Dikarya</taxon>
        <taxon>Basidiomycota</taxon>
        <taxon>Agaricomycotina</taxon>
        <taxon>Agaricomycetes</taxon>
        <taxon>Agaricomycetidae</taxon>
        <taxon>Agaricales</taxon>
        <taxon>Marasmiineae</taxon>
        <taxon>Mycenaceae</taxon>
        <taxon>Favolaschia</taxon>
    </lineage>
</organism>
<keyword evidence="2" id="KW-1185">Reference proteome</keyword>
<name>A0AAW0ACI8_9AGAR</name>
<reference evidence="1 2" key="1">
    <citation type="journal article" date="2024" name="J Genomics">
        <title>Draft genome sequencing and assembly of Favolaschia claudopus CIRM-BRFM 2984 isolated from oak limbs.</title>
        <authorList>
            <person name="Navarro D."/>
            <person name="Drula E."/>
            <person name="Chaduli D."/>
            <person name="Cazenave R."/>
            <person name="Ahrendt S."/>
            <person name="Wang J."/>
            <person name="Lipzen A."/>
            <person name="Daum C."/>
            <person name="Barry K."/>
            <person name="Grigoriev I.V."/>
            <person name="Favel A."/>
            <person name="Rosso M.N."/>
            <person name="Martin F."/>
        </authorList>
    </citation>
    <scope>NUCLEOTIDE SEQUENCE [LARGE SCALE GENOMIC DNA]</scope>
    <source>
        <strain evidence="1 2">CIRM-BRFM 2984</strain>
    </source>
</reference>
<dbReference type="Proteomes" id="UP001362999">
    <property type="component" value="Unassembled WGS sequence"/>
</dbReference>
<comment type="caution">
    <text evidence="1">The sequence shown here is derived from an EMBL/GenBank/DDBJ whole genome shotgun (WGS) entry which is preliminary data.</text>
</comment>
<dbReference type="EMBL" id="JAWWNJ010000076">
    <property type="protein sequence ID" value="KAK7006388.1"/>
    <property type="molecule type" value="Genomic_DNA"/>
</dbReference>
<sequence length="131" mass="14453">MWRQQGVVNSLRGMMQQVGMGKKEGGGRAGRREEMMRMRWRNMVLGGVADVQDRSTLTVMKTAMRAVHVTFESMGVGCEIQAQEAQEAAPGVLGIDFPARITGLVATAVVKWREKGNAALDYRNSARIRAE</sequence>
<proteinExistence type="predicted"/>
<evidence type="ECO:0000313" key="1">
    <source>
        <dbReference type="EMBL" id="KAK7006388.1"/>
    </source>
</evidence>
<dbReference type="AlphaFoldDB" id="A0AAW0ACI8"/>
<protein>
    <submittedName>
        <fullName evidence="1">Uncharacterized protein</fullName>
    </submittedName>
</protein>